<dbReference type="InterPro" id="IPR006143">
    <property type="entry name" value="RND_pump_MFP"/>
</dbReference>
<dbReference type="Pfam" id="PF25954">
    <property type="entry name" value="Beta-barrel_RND_2"/>
    <property type="match status" value="1"/>
</dbReference>
<comment type="similarity">
    <text evidence="2">Belongs to the membrane fusion protein (MFP) (TC 8.A.1) family.</text>
</comment>
<feature type="domain" description="CusB-like beta-barrel" evidence="6">
    <location>
        <begin position="196"/>
        <end position="263"/>
    </location>
</feature>
<comment type="subcellular location">
    <subcellularLocation>
        <location evidence="1">Cell envelope</location>
    </subcellularLocation>
</comment>
<gene>
    <name evidence="8" type="ORF">DI551_04715</name>
</gene>
<dbReference type="NCBIfam" id="TIGR01730">
    <property type="entry name" value="RND_mfp"/>
    <property type="match status" value="1"/>
</dbReference>
<dbReference type="InterPro" id="IPR058792">
    <property type="entry name" value="Beta-barrel_RND_2"/>
</dbReference>
<dbReference type="PANTHER" id="PTHR30469:SF16">
    <property type="entry name" value="HAE1 FAMILY EFFLUX PUMP MFP COMPONENT"/>
    <property type="match status" value="1"/>
</dbReference>
<evidence type="ECO:0000313" key="9">
    <source>
        <dbReference type="Proteomes" id="UP000249417"/>
    </source>
</evidence>
<name>A0A2W5PPQ3_9BACT</name>
<feature type="domain" description="Multidrug resistance protein MdtA-like C-terminal permuted SH3" evidence="7">
    <location>
        <begin position="269"/>
        <end position="329"/>
    </location>
</feature>
<proteinExistence type="inferred from homology"/>
<dbReference type="SUPFAM" id="SSF111369">
    <property type="entry name" value="HlyD-like secretion proteins"/>
    <property type="match status" value="1"/>
</dbReference>
<dbReference type="GO" id="GO:1990281">
    <property type="term" value="C:efflux pump complex"/>
    <property type="evidence" value="ECO:0007669"/>
    <property type="project" value="TreeGrafter"/>
</dbReference>
<protein>
    <submittedName>
        <fullName evidence="8">Efflux transporter periplasmic adaptor subunit</fullName>
    </submittedName>
</protein>
<keyword evidence="4" id="KW-0732">Signal</keyword>
<organism evidence="8 9">
    <name type="scientific">Micavibrio aeruginosavorus</name>
    <dbReference type="NCBI Taxonomy" id="349221"/>
    <lineage>
        <taxon>Bacteria</taxon>
        <taxon>Pseudomonadati</taxon>
        <taxon>Bdellovibrionota</taxon>
        <taxon>Bdellovibrionia</taxon>
        <taxon>Bdellovibrionales</taxon>
        <taxon>Pseudobdellovibrionaceae</taxon>
        <taxon>Micavibrio</taxon>
    </lineage>
</organism>
<dbReference type="Gene3D" id="2.40.30.170">
    <property type="match status" value="1"/>
</dbReference>
<dbReference type="InterPro" id="IPR058627">
    <property type="entry name" value="MdtA-like_C"/>
</dbReference>
<dbReference type="GO" id="GO:0015562">
    <property type="term" value="F:efflux transmembrane transporter activity"/>
    <property type="evidence" value="ECO:0007669"/>
    <property type="project" value="TreeGrafter"/>
</dbReference>
<sequence length="371" mass="40024">MKFGFPVLALFVVCALPGLAVAQKKGGDRGPIPVVVMAAYSDDFVDRVEAIGSLKANETVTMASTVTETVTAVNFTDGQRVKKGDILVEMTDGEEKALLDQQRALVNEANKQLQRAQELAKTGAVSRSVLEERQREAAQTKAGLGALQSRLQDHIIVAPFDGVVGLRNISAGALLQPATQITTLDDDSVMKLDFPVPSVFLPVLSVGTKIVARASGFEQDFEGEVSAIDSQIDPATRSVVVRALIPNPDFVLKPGLLMTVELLKNPRKAVGIPEAAIIPEGRKHFVLVVDESKKPPVVEKREIVIGTRREGDVEVTKNLRASEKVIVQGTMMAGNGSQVQIAAEQQRGETLAQVLKHLREKDQQAQKEKAE</sequence>
<dbReference type="Pfam" id="PF25967">
    <property type="entry name" value="RND-MFP_C"/>
    <property type="match status" value="1"/>
</dbReference>
<feature type="signal peptide" evidence="4">
    <location>
        <begin position="1"/>
        <end position="22"/>
    </location>
</feature>
<dbReference type="InterPro" id="IPR058625">
    <property type="entry name" value="MdtA-like_BSH"/>
</dbReference>
<evidence type="ECO:0000256" key="1">
    <source>
        <dbReference type="ARBA" id="ARBA00004196"/>
    </source>
</evidence>
<keyword evidence="3" id="KW-0813">Transport</keyword>
<dbReference type="Pfam" id="PF25917">
    <property type="entry name" value="BSH_RND"/>
    <property type="match status" value="1"/>
</dbReference>
<evidence type="ECO:0000256" key="3">
    <source>
        <dbReference type="ARBA" id="ARBA00022448"/>
    </source>
</evidence>
<dbReference type="Gene3D" id="2.40.420.20">
    <property type="match status" value="1"/>
</dbReference>
<feature type="domain" description="Multidrug resistance protein MdtA-like barrel-sandwich hybrid" evidence="5">
    <location>
        <begin position="58"/>
        <end position="180"/>
    </location>
</feature>
<evidence type="ECO:0000256" key="2">
    <source>
        <dbReference type="ARBA" id="ARBA00009477"/>
    </source>
</evidence>
<accession>A0A2W5PPQ3</accession>
<evidence type="ECO:0000259" key="7">
    <source>
        <dbReference type="Pfam" id="PF25967"/>
    </source>
</evidence>
<dbReference type="PANTHER" id="PTHR30469">
    <property type="entry name" value="MULTIDRUG RESISTANCE PROTEIN MDTA"/>
    <property type="match status" value="1"/>
</dbReference>
<evidence type="ECO:0000259" key="6">
    <source>
        <dbReference type="Pfam" id="PF25954"/>
    </source>
</evidence>
<feature type="chain" id="PRO_5016133082" evidence="4">
    <location>
        <begin position="23"/>
        <end position="371"/>
    </location>
</feature>
<dbReference type="Gene3D" id="1.10.287.470">
    <property type="entry name" value="Helix hairpin bin"/>
    <property type="match status" value="1"/>
</dbReference>
<evidence type="ECO:0000259" key="5">
    <source>
        <dbReference type="Pfam" id="PF25917"/>
    </source>
</evidence>
<dbReference type="AlphaFoldDB" id="A0A2W5PPQ3"/>
<reference evidence="8 9" key="1">
    <citation type="submission" date="2017-08" db="EMBL/GenBank/DDBJ databases">
        <title>Infants hospitalized years apart are colonized by the same room-sourced microbial strains.</title>
        <authorList>
            <person name="Brooks B."/>
            <person name="Olm M.R."/>
            <person name="Firek B.A."/>
            <person name="Baker R."/>
            <person name="Thomas B.C."/>
            <person name="Morowitz M.J."/>
            <person name="Banfield J.F."/>
        </authorList>
    </citation>
    <scope>NUCLEOTIDE SEQUENCE [LARGE SCALE GENOMIC DNA]</scope>
    <source>
        <strain evidence="8">S2_005_002_R2_29</strain>
    </source>
</reference>
<evidence type="ECO:0000256" key="4">
    <source>
        <dbReference type="SAM" id="SignalP"/>
    </source>
</evidence>
<dbReference type="Proteomes" id="UP000249417">
    <property type="component" value="Unassembled WGS sequence"/>
</dbReference>
<comment type="caution">
    <text evidence="8">The sequence shown here is derived from an EMBL/GenBank/DDBJ whole genome shotgun (WGS) entry which is preliminary data.</text>
</comment>
<dbReference type="EMBL" id="QFQB01000023">
    <property type="protein sequence ID" value="PZQ46657.1"/>
    <property type="molecule type" value="Genomic_DNA"/>
</dbReference>
<dbReference type="Gene3D" id="2.40.50.100">
    <property type="match status" value="1"/>
</dbReference>
<evidence type="ECO:0000313" key="8">
    <source>
        <dbReference type="EMBL" id="PZQ46657.1"/>
    </source>
</evidence>